<accession>A0ABU1J7X7</accession>
<dbReference type="NCBIfam" id="NF033766">
    <property type="entry name" value="choice_anch_G"/>
    <property type="match status" value="1"/>
</dbReference>
<keyword evidence="3" id="KW-1185">Reference proteome</keyword>
<dbReference type="EMBL" id="JAVDQF010000001">
    <property type="protein sequence ID" value="MDR6268240.1"/>
    <property type="molecule type" value="Genomic_DNA"/>
</dbReference>
<gene>
    <name evidence="2" type="ORF">JOE69_000478</name>
</gene>
<evidence type="ECO:0000313" key="2">
    <source>
        <dbReference type="EMBL" id="MDR6268240.1"/>
    </source>
</evidence>
<keyword evidence="1" id="KW-0732">Signal</keyword>
<feature type="chain" id="PRO_5047297145" description="IPT/TIG domain-containing protein" evidence="1">
    <location>
        <begin position="20"/>
        <end position="573"/>
    </location>
</feature>
<dbReference type="Proteomes" id="UP001185069">
    <property type="component" value="Unassembled WGS sequence"/>
</dbReference>
<evidence type="ECO:0000256" key="1">
    <source>
        <dbReference type="SAM" id="SignalP"/>
    </source>
</evidence>
<feature type="signal peptide" evidence="1">
    <location>
        <begin position="1"/>
        <end position="19"/>
    </location>
</feature>
<organism evidence="2 3">
    <name type="scientific">Arthrobacter russicus</name>
    <dbReference type="NCBI Taxonomy" id="172040"/>
    <lineage>
        <taxon>Bacteria</taxon>
        <taxon>Bacillati</taxon>
        <taxon>Actinomycetota</taxon>
        <taxon>Actinomycetes</taxon>
        <taxon>Micrococcales</taxon>
        <taxon>Micrococcaceae</taxon>
        <taxon>Arthrobacter</taxon>
    </lineage>
</organism>
<dbReference type="InterPro" id="IPR047900">
    <property type="entry name" value="Choice_anch_G"/>
</dbReference>
<comment type="caution">
    <text evidence="2">The sequence shown here is derived from an EMBL/GenBank/DDBJ whole genome shotgun (WGS) entry which is preliminary data.</text>
</comment>
<protein>
    <recommendedName>
        <fullName evidence="4">IPT/TIG domain-containing protein</fullName>
    </recommendedName>
</protein>
<name>A0ABU1J7X7_9MICC</name>
<sequence>MATVAAAALVVLPITPAHAANTISESQGKFLSGQVLGFDLDTIASIYGSFANHPNGPGPYGANNKIDAELLNALPIKLGPLLNNLNLFGNTGIIQLGAVSQYSQAEPNGDAKAAAGAAGNQGGIGINPPPAGTTGVADAHVDLGPILNAIGPVATSVLSKARIETGALASYAEQISGTVKSKYLVDGLKAQVTSPLVGNLYTGVKSGLLGGPVKDLLTGIQNLVKALKIDLLGLVSVNLDVQLPADLGQLLPTGPLTGGIDRGITVNLATGEVVIDVKKILSSNNPSIDLNDLPPNSPALSGPLVGAAITTALTQTLIGVVNSTVQHAVNTLFAQTRIIGNVSALGISLNADVSFQGILDGKPLITSNNPLLGFVLGAVGGLVSGTLKPALELLKGNLLGTVLGGLQSVIDGLTVNVVQPVVNLLDQIASIHVNVQPTTPTPNQPFTVRALQIGLGLPGVQLATVNLANSTVLGTVTPVYKPVISAAPASVPRGGTTTLSGTGFAPNDIVTLTLAAANGQPATTVSTEADASGTIEPVDLTVPADYPTGTAVITGHGSNTNIPVDPTVSITVL</sequence>
<evidence type="ECO:0008006" key="4">
    <source>
        <dbReference type="Google" id="ProtNLM"/>
    </source>
</evidence>
<evidence type="ECO:0000313" key="3">
    <source>
        <dbReference type="Proteomes" id="UP001185069"/>
    </source>
</evidence>
<reference evidence="2 3" key="1">
    <citation type="submission" date="2023-07" db="EMBL/GenBank/DDBJ databases">
        <title>Sequencing the genomes of 1000 actinobacteria strains.</title>
        <authorList>
            <person name="Klenk H.-P."/>
        </authorList>
    </citation>
    <scope>NUCLEOTIDE SEQUENCE [LARGE SCALE GENOMIC DNA]</scope>
    <source>
        <strain evidence="2 3">DSM 14555</strain>
    </source>
</reference>
<dbReference type="RefSeq" id="WP_309795778.1">
    <property type="nucleotide sequence ID" value="NZ_BAAAHY010000006.1"/>
</dbReference>
<proteinExistence type="predicted"/>